<dbReference type="InterPro" id="IPR001972">
    <property type="entry name" value="Stomatin_HflK_fam"/>
</dbReference>
<dbReference type="OrthoDB" id="434619at2759"/>
<keyword evidence="2" id="KW-0472">Membrane</keyword>
<organism evidence="5">
    <name type="scientific">Naegleria gruberi</name>
    <name type="common">Amoeba</name>
    <dbReference type="NCBI Taxonomy" id="5762"/>
    <lineage>
        <taxon>Eukaryota</taxon>
        <taxon>Discoba</taxon>
        <taxon>Heterolobosea</taxon>
        <taxon>Tetramitia</taxon>
        <taxon>Eutetramitia</taxon>
        <taxon>Vahlkampfiidae</taxon>
        <taxon>Naegleria</taxon>
    </lineage>
</organism>
<accession>D2VUQ9</accession>
<proteinExistence type="predicted"/>
<dbReference type="Gene3D" id="3.30.479.30">
    <property type="entry name" value="Band 7 domain"/>
    <property type="match status" value="1"/>
</dbReference>
<evidence type="ECO:0000313" key="5">
    <source>
        <dbReference type="Proteomes" id="UP000006671"/>
    </source>
</evidence>
<dbReference type="InterPro" id="IPR001107">
    <property type="entry name" value="Band_7"/>
</dbReference>
<dbReference type="PANTHER" id="PTHR43327">
    <property type="entry name" value="STOMATIN-LIKE PROTEIN 2, MITOCHONDRIAL"/>
    <property type="match status" value="1"/>
</dbReference>
<reference evidence="4 5" key="1">
    <citation type="journal article" date="2010" name="Cell">
        <title>The genome of Naegleria gruberi illuminates early eukaryotic versatility.</title>
        <authorList>
            <person name="Fritz-Laylin L.K."/>
            <person name="Prochnik S.E."/>
            <person name="Ginger M.L."/>
            <person name="Dacks J.B."/>
            <person name="Carpenter M.L."/>
            <person name="Field M.C."/>
            <person name="Kuo A."/>
            <person name="Paredez A."/>
            <person name="Chapman J."/>
            <person name="Pham J."/>
            <person name="Shu S."/>
            <person name="Neupane R."/>
            <person name="Cipriano M."/>
            <person name="Mancuso J."/>
            <person name="Tu H."/>
            <person name="Salamov A."/>
            <person name="Lindquist E."/>
            <person name="Shapiro H."/>
            <person name="Lucas S."/>
            <person name="Grigoriev I.V."/>
            <person name="Cande W.Z."/>
            <person name="Fulton C."/>
            <person name="Rokhsar D.S."/>
            <person name="Dawson S.C."/>
        </authorList>
    </citation>
    <scope>NUCLEOTIDE SEQUENCE [LARGE SCALE GENOMIC DNA]</scope>
    <source>
        <strain evidence="4 5">NEG-M</strain>
    </source>
</reference>
<dbReference type="eggNOG" id="KOG2620">
    <property type="taxonomic scope" value="Eukaryota"/>
</dbReference>
<dbReference type="AlphaFoldDB" id="D2VUQ9"/>
<evidence type="ECO:0000256" key="2">
    <source>
        <dbReference type="SAM" id="Phobius"/>
    </source>
</evidence>
<dbReference type="SMART" id="SM00244">
    <property type="entry name" value="PHB"/>
    <property type="match status" value="1"/>
</dbReference>
<keyword evidence="1" id="KW-0175">Coiled coil</keyword>
<dbReference type="InParanoid" id="D2VUQ9"/>
<dbReference type="PANTHER" id="PTHR43327:SF10">
    <property type="entry name" value="STOMATIN-LIKE PROTEIN 2, MITOCHONDRIAL"/>
    <property type="match status" value="1"/>
</dbReference>
<dbReference type="RefSeq" id="XP_002672239.1">
    <property type="nucleotide sequence ID" value="XM_002672193.1"/>
</dbReference>
<dbReference type="PRINTS" id="PR00721">
    <property type="entry name" value="STOMATIN"/>
</dbReference>
<keyword evidence="2" id="KW-1133">Transmembrane helix</keyword>
<dbReference type="OMA" id="RTINEGM"/>
<feature type="coiled-coil region" evidence="1">
    <location>
        <begin position="206"/>
        <end position="250"/>
    </location>
</feature>
<protein>
    <submittedName>
        <fullName evidence="4">Predicted protein</fullName>
    </submittedName>
</protein>
<dbReference type="KEGG" id="ngr:NAEGRDRAFT_72751"/>
<name>D2VUQ9_NAEGR</name>
<dbReference type="Pfam" id="PF01145">
    <property type="entry name" value="Band_7"/>
    <property type="match status" value="1"/>
</dbReference>
<feature type="transmembrane region" description="Helical" evidence="2">
    <location>
        <begin position="12"/>
        <end position="32"/>
    </location>
</feature>
<sequence length="346" mass="39273">MSQELVALEAAYQYIYLFGGGILAFIVLRIILNCIITVSTNEVVLVEYLGKYSRTLTSGFHILLPFVESVKEVTWIRTIEDTLTRRTKLSTVRTGRISTSEVMFDFPALDVSTKDRIIAKVNGIMFFKIVNPYKAVYEISDLYQSMEQLVYTSMRDAISKITLDEAIEGKSTIKASIHEDFKGLENSWGVKLTKFDIQSIEAPESIQKSIEKLVSAQREAQAELEKTRALQEAKKLKIQTEQEIQLLECDAKNKRNIMEANTEAQVLKAKAESEAMNIEKMAKAEAIYLEKILSVKGISQEYLLQKEYTKSIEHLAKSGNRTFIIPFESAKYFGMNNVSSLQEVQQ</sequence>
<dbReference type="SUPFAM" id="SSF117892">
    <property type="entry name" value="Band 7/SPFH domain"/>
    <property type="match status" value="1"/>
</dbReference>
<dbReference type="Proteomes" id="UP000006671">
    <property type="component" value="Unassembled WGS sequence"/>
</dbReference>
<keyword evidence="5" id="KW-1185">Reference proteome</keyword>
<dbReference type="GO" id="GO:0016020">
    <property type="term" value="C:membrane"/>
    <property type="evidence" value="ECO:0007669"/>
    <property type="project" value="InterPro"/>
</dbReference>
<dbReference type="EMBL" id="GG738899">
    <property type="protein sequence ID" value="EFC39495.1"/>
    <property type="molecule type" value="Genomic_DNA"/>
</dbReference>
<evidence type="ECO:0000313" key="4">
    <source>
        <dbReference type="EMBL" id="EFC39495.1"/>
    </source>
</evidence>
<evidence type="ECO:0000256" key="1">
    <source>
        <dbReference type="SAM" id="Coils"/>
    </source>
</evidence>
<keyword evidence="2" id="KW-0812">Transmembrane</keyword>
<evidence type="ECO:0000259" key="3">
    <source>
        <dbReference type="SMART" id="SM00244"/>
    </source>
</evidence>
<dbReference type="InterPro" id="IPR050710">
    <property type="entry name" value="Band7/mec-2_domain"/>
</dbReference>
<gene>
    <name evidence="4" type="ORF">NAEGRDRAFT_72751</name>
</gene>
<dbReference type="VEuPathDB" id="AmoebaDB:NAEGRDRAFT_72751"/>
<dbReference type="CDD" id="cd08829">
    <property type="entry name" value="SPFH_paraslipin"/>
    <property type="match status" value="1"/>
</dbReference>
<feature type="domain" description="Band 7" evidence="3">
    <location>
        <begin position="33"/>
        <end position="214"/>
    </location>
</feature>
<dbReference type="GeneID" id="8854148"/>
<dbReference type="InterPro" id="IPR036013">
    <property type="entry name" value="Band_7/SPFH_dom_sf"/>
</dbReference>
<dbReference type="STRING" id="5762.D2VUQ9"/>